<organism evidence="3 4">
    <name type="scientific">Nitrospirillum amazonense</name>
    <dbReference type="NCBI Taxonomy" id="28077"/>
    <lineage>
        <taxon>Bacteria</taxon>
        <taxon>Pseudomonadati</taxon>
        <taxon>Pseudomonadota</taxon>
        <taxon>Alphaproteobacteria</taxon>
        <taxon>Rhodospirillales</taxon>
        <taxon>Azospirillaceae</taxon>
        <taxon>Nitrospirillum</taxon>
    </lineage>
</organism>
<comment type="similarity">
    <text evidence="1">Belongs to the thioesterase family.</text>
</comment>
<comment type="caution">
    <text evidence="3">The sequence shown here is derived from an EMBL/GenBank/DDBJ whole genome shotgun (WGS) entry which is preliminary data.</text>
</comment>
<accession>A0A560ESQ2</accession>
<reference evidence="3 4" key="1">
    <citation type="submission" date="2019-06" db="EMBL/GenBank/DDBJ databases">
        <title>Genomic Encyclopedia of Type Strains, Phase IV (KMG-V): Genome sequencing to study the core and pangenomes of soil and plant-associated prokaryotes.</title>
        <authorList>
            <person name="Whitman W."/>
        </authorList>
    </citation>
    <scope>NUCLEOTIDE SEQUENCE [LARGE SCALE GENOMIC DNA]</scope>
    <source>
        <strain evidence="3 4">BR 11880</strain>
    </source>
</reference>
<dbReference type="GO" id="GO:0008610">
    <property type="term" value="P:lipid biosynthetic process"/>
    <property type="evidence" value="ECO:0007669"/>
    <property type="project" value="TreeGrafter"/>
</dbReference>
<dbReference type="InterPro" id="IPR029058">
    <property type="entry name" value="AB_hydrolase_fold"/>
</dbReference>
<proteinExistence type="inferred from homology"/>
<dbReference type="PANTHER" id="PTHR11487">
    <property type="entry name" value="THIOESTERASE"/>
    <property type="match status" value="1"/>
</dbReference>
<dbReference type="PANTHER" id="PTHR11487:SF0">
    <property type="entry name" value="S-ACYL FATTY ACID SYNTHASE THIOESTERASE, MEDIUM CHAIN"/>
    <property type="match status" value="1"/>
</dbReference>
<evidence type="ECO:0000259" key="2">
    <source>
        <dbReference type="Pfam" id="PF00975"/>
    </source>
</evidence>
<dbReference type="Pfam" id="PF00975">
    <property type="entry name" value="Thioesterase"/>
    <property type="match status" value="1"/>
</dbReference>
<evidence type="ECO:0000313" key="3">
    <source>
        <dbReference type="EMBL" id="TWB12402.1"/>
    </source>
</evidence>
<sequence length="222" mass="24464">MQLPGRENRSVEPFEADIMRAADRIAAEIRPWASVPYFLFGHSLGASLAFEVARRLERDRAALPPAGLVVSGQQPFHLRPPPESRVHRSTLDDAAFVAMLRRYNGTPSEILDNVELREIFLPILRADFRLSESHPNDAEPVRAPLLVLGGRDDLLVPAEDLGGWRRYGLDDPEVHVLPGDHFFTRSAEPEVCALVARFIAARLASSALSVTAGYGDGRGLLP</sequence>
<dbReference type="InterPro" id="IPR012223">
    <property type="entry name" value="TEII"/>
</dbReference>
<dbReference type="InterPro" id="IPR001031">
    <property type="entry name" value="Thioesterase"/>
</dbReference>
<protein>
    <submittedName>
        <fullName evidence="3">Surfactin synthase thioesterase subunit</fullName>
    </submittedName>
</protein>
<dbReference type="Gene3D" id="3.40.50.1820">
    <property type="entry name" value="alpha/beta hydrolase"/>
    <property type="match status" value="1"/>
</dbReference>
<gene>
    <name evidence="3" type="ORF">FBZ89_12415</name>
</gene>
<dbReference type="SUPFAM" id="SSF53474">
    <property type="entry name" value="alpha/beta-Hydrolases"/>
    <property type="match status" value="1"/>
</dbReference>
<dbReference type="AlphaFoldDB" id="A0A560ESQ2"/>
<evidence type="ECO:0000256" key="1">
    <source>
        <dbReference type="ARBA" id="ARBA00007169"/>
    </source>
</evidence>
<feature type="domain" description="Thioesterase" evidence="2">
    <location>
        <begin position="2"/>
        <end position="195"/>
    </location>
</feature>
<name>A0A560ESQ2_9PROT</name>
<dbReference type="Proteomes" id="UP000319859">
    <property type="component" value="Unassembled WGS sequence"/>
</dbReference>
<evidence type="ECO:0000313" key="4">
    <source>
        <dbReference type="Proteomes" id="UP000319859"/>
    </source>
</evidence>
<dbReference type="EMBL" id="VITN01000024">
    <property type="protein sequence ID" value="TWB12402.1"/>
    <property type="molecule type" value="Genomic_DNA"/>
</dbReference>